<organism evidence="1 2">
    <name type="scientific">Kipferlia bialata</name>
    <dbReference type="NCBI Taxonomy" id="797122"/>
    <lineage>
        <taxon>Eukaryota</taxon>
        <taxon>Metamonada</taxon>
        <taxon>Carpediemonas-like organisms</taxon>
        <taxon>Kipferlia</taxon>
    </lineage>
</organism>
<dbReference type="Proteomes" id="UP000265618">
    <property type="component" value="Unassembled WGS sequence"/>
</dbReference>
<proteinExistence type="predicted"/>
<dbReference type="AlphaFoldDB" id="A0A9K3D2Y2"/>
<keyword evidence="2" id="KW-1185">Reference proteome</keyword>
<comment type="caution">
    <text evidence="1">The sequence shown here is derived from an EMBL/GenBank/DDBJ whole genome shotgun (WGS) entry which is preliminary data.</text>
</comment>
<sequence length="773" mass="83979">MGAPRPTENHSINSSAGLCGRGYNRQVRSEFFQRIPPASSLDCPSGLPLAVSLSCGEPASVYAGLIRRAVPSGCHVPQDTGVAFNPATLVRMLLFALSDGRIMPDIEKDNVKAAAVPGDTAPIELGLVVLAYLEAKGQKDWCNLHELYHVFRANGIAVPDSECGQHTTTQSRITVDLARVAGLGGQATVCLMQSALEEVDRTTWKCPAFENDGVSIQDQMTHSNTDYKLQRWMGAGPRMAMYHGMARMGMDTRYSVIVDRTYAHQPVSVGVYGMKTMASKTFGDRGVFTKTLRDNVRECQTFISIDEIFPVPRDAVTVEDVVPVQLVPPHVSTHYELLKPLVSWYPRTIVTVQLEGVEVSSAKLIAPRLLYLNSNVGGKVLCLPQDAAQVIEVAHKQVVAICLCWSSVAPLDICVPNCLSPSRAHPDMLGTMLNVLDAGHPSCARFFADVPYVPRAALANASAGEFRSAMVHHVPSITARLTWSAGTQTLRRKDIDWALKQLDPKSTARQVLEVEDEIGTIISVINSHGKGFNPIELVHKGKAVGLLVLKVRPFSVPGCGVALAGVAFCPPLWQEGVDAGAVDVAVRWLASQLRQAHGSKGSSMELTHPSVAESISVLHHAALSGYPYIAQAITTGTLIPKGVLPDSTMRSLSCHPTPIAIVRRPVRNSVFFGTRAKIDSRDTINPYGDPTTVPEEQGGRVGNNILVLTLRGISDCLMMWSAYTLEERLDVAAADAEVFGVGRERTRPAVVEPLSRYDWYEEKEEEKEGEKET</sequence>
<evidence type="ECO:0000313" key="2">
    <source>
        <dbReference type="Proteomes" id="UP000265618"/>
    </source>
</evidence>
<reference evidence="1 2" key="1">
    <citation type="journal article" date="2018" name="PLoS ONE">
        <title>The draft genome of Kipferlia bialata reveals reductive genome evolution in fornicate parasites.</title>
        <authorList>
            <person name="Tanifuji G."/>
            <person name="Takabayashi S."/>
            <person name="Kume K."/>
            <person name="Takagi M."/>
            <person name="Nakayama T."/>
            <person name="Kamikawa R."/>
            <person name="Inagaki Y."/>
            <person name="Hashimoto T."/>
        </authorList>
    </citation>
    <scope>NUCLEOTIDE SEQUENCE [LARGE SCALE GENOMIC DNA]</scope>
    <source>
        <strain evidence="1">NY0173</strain>
    </source>
</reference>
<gene>
    <name evidence="1" type="ORF">KIPB_008503</name>
</gene>
<accession>A0A9K3D2Y2</accession>
<evidence type="ECO:0000313" key="1">
    <source>
        <dbReference type="EMBL" id="GIQ86620.1"/>
    </source>
</evidence>
<dbReference type="EMBL" id="BDIP01002654">
    <property type="protein sequence ID" value="GIQ86620.1"/>
    <property type="molecule type" value="Genomic_DNA"/>
</dbReference>
<protein>
    <submittedName>
        <fullName evidence="1">Uncharacterized protein</fullName>
    </submittedName>
</protein>
<name>A0A9K3D2Y2_9EUKA</name>